<dbReference type="InterPro" id="IPR005149">
    <property type="entry name" value="Tscrpt_reg_PadR_N"/>
</dbReference>
<dbReference type="InterPro" id="IPR018309">
    <property type="entry name" value="Tscrpt_reg_PadR_C"/>
</dbReference>
<gene>
    <name evidence="3" type="ORF">SAMN04488068_2280</name>
</gene>
<feature type="domain" description="Transcription regulator PadR N-terminal" evidence="1">
    <location>
        <begin position="7"/>
        <end position="80"/>
    </location>
</feature>
<keyword evidence="3" id="KW-0238">DNA-binding</keyword>
<dbReference type="OrthoDB" id="3186544at2"/>
<proteinExistence type="predicted"/>
<accession>A0A1M5PS26</accession>
<dbReference type="AlphaFoldDB" id="A0A1M5PS26"/>
<dbReference type="Gene3D" id="6.10.140.190">
    <property type="match status" value="1"/>
</dbReference>
<dbReference type="RefSeq" id="WP_072897664.1">
    <property type="nucleotide sequence ID" value="NZ_FQWZ01000005.1"/>
</dbReference>
<dbReference type="Proteomes" id="UP000199758">
    <property type="component" value="Unassembled WGS sequence"/>
</dbReference>
<dbReference type="SUPFAM" id="SSF46785">
    <property type="entry name" value="Winged helix' DNA-binding domain"/>
    <property type="match status" value="1"/>
</dbReference>
<reference evidence="3 4" key="1">
    <citation type="submission" date="2016-11" db="EMBL/GenBank/DDBJ databases">
        <authorList>
            <person name="Jaros S."/>
            <person name="Januszkiewicz K."/>
            <person name="Wedrychowicz H."/>
        </authorList>
    </citation>
    <scope>NUCLEOTIDE SEQUENCE [LARGE SCALE GENOMIC DNA]</scope>
    <source>
        <strain evidence="3 4">CGMCC 1.7049</strain>
    </source>
</reference>
<evidence type="ECO:0000259" key="2">
    <source>
        <dbReference type="Pfam" id="PF10400"/>
    </source>
</evidence>
<dbReference type="PANTHER" id="PTHR43252:SF4">
    <property type="entry name" value="TRANSCRIPTIONAL REGULATORY PROTEIN"/>
    <property type="match status" value="1"/>
</dbReference>
<feature type="domain" description="Transcription regulator PadR C-terminal" evidence="2">
    <location>
        <begin position="93"/>
        <end position="173"/>
    </location>
</feature>
<evidence type="ECO:0000313" key="3">
    <source>
        <dbReference type="EMBL" id="SHH04605.1"/>
    </source>
</evidence>
<dbReference type="InterPro" id="IPR036390">
    <property type="entry name" value="WH_DNA-bd_sf"/>
</dbReference>
<dbReference type="Gene3D" id="1.10.10.10">
    <property type="entry name" value="Winged helix-like DNA-binding domain superfamily/Winged helix DNA-binding domain"/>
    <property type="match status" value="1"/>
</dbReference>
<protein>
    <submittedName>
        <fullName evidence="3">DNA-binding transcriptional regulator, PadR family</fullName>
    </submittedName>
</protein>
<dbReference type="GO" id="GO:0003677">
    <property type="term" value="F:DNA binding"/>
    <property type="evidence" value="ECO:0007669"/>
    <property type="project" value="UniProtKB-KW"/>
</dbReference>
<evidence type="ECO:0000259" key="1">
    <source>
        <dbReference type="Pfam" id="PF03551"/>
    </source>
</evidence>
<organism evidence="3 4">
    <name type="scientific">Hydrocarboniphaga daqingensis</name>
    <dbReference type="NCBI Taxonomy" id="490188"/>
    <lineage>
        <taxon>Bacteria</taxon>
        <taxon>Pseudomonadati</taxon>
        <taxon>Pseudomonadota</taxon>
        <taxon>Gammaproteobacteria</taxon>
        <taxon>Nevskiales</taxon>
        <taxon>Nevskiaceae</taxon>
        <taxon>Hydrocarboniphaga</taxon>
    </lineage>
</organism>
<dbReference type="Pfam" id="PF03551">
    <property type="entry name" value="PadR"/>
    <property type="match status" value="1"/>
</dbReference>
<dbReference type="InterPro" id="IPR036388">
    <property type="entry name" value="WH-like_DNA-bd_sf"/>
</dbReference>
<dbReference type="PANTHER" id="PTHR43252">
    <property type="entry name" value="TRANSCRIPTIONAL REGULATOR YQJI"/>
    <property type="match status" value="1"/>
</dbReference>
<dbReference type="STRING" id="490188.SAMN04488068_2280"/>
<dbReference type="Pfam" id="PF10400">
    <property type="entry name" value="Vir_act_alpha_C"/>
    <property type="match status" value="1"/>
</dbReference>
<dbReference type="EMBL" id="FQWZ01000005">
    <property type="protein sequence ID" value="SHH04605.1"/>
    <property type="molecule type" value="Genomic_DNA"/>
</dbReference>
<evidence type="ECO:0000313" key="4">
    <source>
        <dbReference type="Proteomes" id="UP000199758"/>
    </source>
</evidence>
<name>A0A1M5PS26_9GAMM</name>
<keyword evidence="4" id="KW-1185">Reference proteome</keyword>
<sequence>MALSHAILVSLLDRPQSGYDLAKRFDRTVGFFWKVSHQQIYLELHKLARSGWVASAPVEPSERPNRIAYQLTEDGRKALDQWMLEPTEPPNFKEEMIVKLFALEASNRDTIRKEIERRRDLHTQRLAHYQALMAEHYPEPARLSARRRGRYLGLRMGIVTEQTTIAWCEEAIACIDLDAPKRTKSDPARPR</sequence>